<protein>
    <submittedName>
        <fullName evidence="1">Uncharacterized protein</fullName>
    </submittedName>
</protein>
<dbReference type="EMBL" id="GBRH01263122">
    <property type="protein sequence ID" value="JAD34773.1"/>
    <property type="molecule type" value="Transcribed_RNA"/>
</dbReference>
<dbReference type="AlphaFoldDB" id="A0A0A8ZAS8"/>
<accession>A0A0A8ZAS8</accession>
<evidence type="ECO:0000313" key="1">
    <source>
        <dbReference type="EMBL" id="JAD34773.1"/>
    </source>
</evidence>
<reference evidence="1" key="2">
    <citation type="journal article" date="2015" name="Data Brief">
        <title>Shoot transcriptome of the giant reed, Arundo donax.</title>
        <authorList>
            <person name="Barrero R.A."/>
            <person name="Guerrero F.D."/>
            <person name="Moolhuijzen P."/>
            <person name="Goolsby J.A."/>
            <person name="Tidwell J."/>
            <person name="Bellgard S.E."/>
            <person name="Bellgard M.I."/>
        </authorList>
    </citation>
    <scope>NUCLEOTIDE SEQUENCE</scope>
    <source>
        <tissue evidence="1">Shoot tissue taken approximately 20 cm above the soil surface</tissue>
    </source>
</reference>
<organism evidence="1">
    <name type="scientific">Arundo donax</name>
    <name type="common">Giant reed</name>
    <name type="synonym">Donax arundinaceus</name>
    <dbReference type="NCBI Taxonomy" id="35708"/>
    <lineage>
        <taxon>Eukaryota</taxon>
        <taxon>Viridiplantae</taxon>
        <taxon>Streptophyta</taxon>
        <taxon>Embryophyta</taxon>
        <taxon>Tracheophyta</taxon>
        <taxon>Spermatophyta</taxon>
        <taxon>Magnoliopsida</taxon>
        <taxon>Liliopsida</taxon>
        <taxon>Poales</taxon>
        <taxon>Poaceae</taxon>
        <taxon>PACMAD clade</taxon>
        <taxon>Arundinoideae</taxon>
        <taxon>Arundineae</taxon>
        <taxon>Arundo</taxon>
    </lineage>
</organism>
<proteinExistence type="predicted"/>
<name>A0A0A8ZAS8_ARUDO</name>
<sequence>MELEVQQKLENGINHKDGSFAYVWSSCCKCIEFVRFQLPLSAPCLCTKKLEEETASLV</sequence>
<reference evidence="1" key="1">
    <citation type="submission" date="2014-09" db="EMBL/GenBank/DDBJ databases">
        <authorList>
            <person name="Magalhaes I.L.F."/>
            <person name="Oliveira U."/>
            <person name="Santos F.R."/>
            <person name="Vidigal T.H.D.A."/>
            <person name="Brescovit A.D."/>
            <person name="Santos A.J."/>
        </authorList>
    </citation>
    <scope>NUCLEOTIDE SEQUENCE</scope>
    <source>
        <tissue evidence="1">Shoot tissue taken approximately 20 cm above the soil surface</tissue>
    </source>
</reference>